<dbReference type="PANTHER" id="PTHR48022">
    <property type="entry name" value="PLASTIDIC GLUCOSE TRANSPORTER 4"/>
    <property type="match status" value="1"/>
</dbReference>
<dbReference type="Pfam" id="PF00083">
    <property type="entry name" value="Sugar_tr"/>
    <property type="match status" value="1"/>
</dbReference>
<feature type="transmembrane region" description="Helical" evidence="6">
    <location>
        <begin position="95"/>
        <end position="116"/>
    </location>
</feature>
<keyword evidence="4 6" id="KW-1133">Transmembrane helix</keyword>
<keyword evidence="5 6" id="KW-0472">Membrane</keyword>
<dbReference type="InterPro" id="IPR005828">
    <property type="entry name" value="MFS_sugar_transport-like"/>
</dbReference>
<comment type="similarity">
    <text evidence="2">Belongs to the major facilitator superfamily. Sugar transporter (TC 2.A.1.1) family.</text>
</comment>
<feature type="transmembrane region" description="Helical" evidence="6">
    <location>
        <begin position="213"/>
        <end position="234"/>
    </location>
</feature>
<dbReference type="PANTHER" id="PTHR48022:SF52">
    <property type="entry name" value="SUGAR TRANSPORTER, PUTATIVE-RELATED"/>
    <property type="match status" value="1"/>
</dbReference>
<evidence type="ECO:0000313" key="9">
    <source>
        <dbReference type="Proteomes" id="UP001465976"/>
    </source>
</evidence>
<feature type="transmembrane region" description="Helical" evidence="6">
    <location>
        <begin position="440"/>
        <end position="457"/>
    </location>
</feature>
<comment type="subcellular location">
    <subcellularLocation>
        <location evidence="1">Membrane</location>
        <topology evidence="1">Multi-pass membrane protein</topology>
    </subcellularLocation>
</comment>
<feature type="domain" description="Major facilitator superfamily (MFS) profile" evidence="7">
    <location>
        <begin position="34"/>
        <end position="492"/>
    </location>
</feature>
<evidence type="ECO:0000256" key="6">
    <source>
        <dbReference type="SAM" id="Phobius"/>
    </source>
</evidence>
<dbReference type="Gene3D" id="1.20.1250.20">
    <property type="entry name" value="MFS general substrate transporter like domains"/>
    <property type="match status" value="1"/>
</dbReference>
<feature type="transmembrane region" description="Helical" evidence="6">
    <location>
        <begin position="186"/>
        <end position="207"/>
    </location>
</feature>
<dbReference type="EMBL" id="JBAHYK010000193">
    <property type="protein sequence ID" value="KAL0576861.1"/>
    <property type="molecule type" value="Genomic_DNA"/>
</dbReference>
<evidence type="ECO:0000256" key="2">
    <source>
        <dbReference type="ARBA" id="ARBA00010992"/>
    </source>
</evidence>
<dbReference type="InterPro" id="IPR005829">
    <property type="entry name" value="Sugar_transporter_CS"/>
</dbReference>
<dbReference type="InterPro" id="IPR050360">
    <property type="entry name" value="MFS_Sugar_Transporters"/>
</dbReference>
<dbReference type="Proteomes" id="UP001465976">
    <property type="component" value="Unassembled WGS sequence"/>
</dbReference>
<organism evidence="8 9">
    <name type="scientific">Marasmius crinis-equi</name>
    <dbReference type="NCBI Taxonomy" id="585013"/>
    <lineage>
        <taxon>Eukaryota</taxon>
        <taxon>Fungi</taxon>
        <taxon>Dikarya</taxon>
        <taxon>Basidiomycota</taxon>
        <taxon>Agaricomycotina</taxon>
        <taxon>Agaricomycetes</taxon>
        <taxon>Agaricomycetidae</taxon>
        <taxon>Agaricales</taxon>
        <taxon>Marasmiineae</taxon>
        <taxon>Marasmiaceae</taxon>
        <taxon>Marasmius</taxon>
    </lineage>
</organism>
<protein>
    <recommendedName>
        <fullName evidence="7">Major facilitator superfamily (MFS) profile domain-containing protein</fullName>
    </recommendedName>
</protein>
<keyword evidence="3 6" id="KW-0812">Transmembrane</keyword>
<gene>
    <name evidence="8" type="ORF">V5O48_005126</name>
</gene>
<reference evidence="8 9" key="1">
    <citation type="submission" date="2024-02" db="EMBL/GenBank/DDBJ databases">
        <title>A draft genome for the cacao thread blight pathogen Marasmius crinis-equi.</title>
        <authorList>
            <person name="Cohen S.P."/>
            <person name="Baruah I.K."/>
            <person name="Amoako-Attah I."/>
            <person name="Bukari Y."/>
            <person name="Meinhardt L.W."/>
            <person name="Bailey B.A."/>
        </authorList>
    </citation>
    <scope>NUCLEOTIDE SEQUENCE [LARGE SCALE GENOMIC DNA]</scope>
    <source>
        <strain evidence="8 9">GH-76</strain>
    </source>
</reference>
<sequence length="533" mass="59457">MSEESEESSLKKFSFSDIPNNTDEKWWRDPGLRVNVLHCIGCCLCTFYLVSLPPLPPSRILRLGSRFFRDSLLTGLQAIPAWGDYFDHPAGNHLGLITASLFFPAIVFCPLGSWIANRYGRRLAILIGVVFLVAGGIANALAKDVNQFIGSRTIIGTGGAMVKVAAPALLQELAHPRLRSVLGAMYYGFFFTGSITSSWLCVAGLYIKGEWGWRFPAMFQVVGPILVTAITITAPESPRFYVKKGDSKRALEILAKYHANGDKDDELVQWEMREIAIALEHEKAGSKMSYVDFLRTGGNRRRLFTVAILGLGANWLGNGVVSYYLSPVLKSVGITKPVQITCINAGLAMWNLPWAWIGAFGSEHWGRRPAFFTSTVGMFVSYVFVMGLSAGFATKHHSGLGIAVIPFLFFFNAFYAIAWTPLPYHYTTEIMPYSLRTKGLAIYTILNQLGNAFNQFVNPIALNSIQWKYYSVYLGILVIVFFLEYFFFPETRGLSLEEITYVYDHGVKGARKAAAREMYTARYKEGEGDHKAK</sequence>
<dbReference type="InterPro" id="IPR020846">
    <property type="entry name" value="MFS_dom"/>
</dbReference>
<proteinExistence type="inferred from homology"/>
<dbReference type="PROSITE" id="PS50850">
    <property type="entry name" value="MFS"/>
    <property type="match status" value="1"/>
</dbReference>
<name>A0ABR3FN60_9AGAR</name>
<comment type="caution">
    <text evidence="8">The sequence shown here is derived from an EMBL/GenBank/DDBJ whole genome shotgun (WGS) entry which is preliminary data.</text>
</comment>
<evidence type="ECO:0000256" key="5">
    <source>
        <dbReference type="ARBA" id="ARBA00023136"/>
    </source>
</evidence>
<evidence type="ECO:0000256" key="3">
    <source>
        <dbReference type="ARBA" id="ARBA00022692"/>
    </source>
</evidence>
<evidence type="ECO:0000256" key="4">
    <source>
        <dbReference type="ARBA" id="ARBA00022989"/>
    </source>
</evidence>
<feature type="transmembrane region" description="Helical" evidence="6">
    <location>
        <begin position="369"/>
        <end position="393"/>
    </location>
</feature>
<feature type="transmembrane region" description="Helical" evidence="6">
    <location>
        <begin position="399"/>
        <end position="419"/>
    </location>
</feature>
<feature type="transmembrane region" description="Helical" evidence="6">
    <location>
        <begin position="303"/>
        <end position="325"/>
    </location>
</feature>
<feature type="transmembrane region" description="Helical" evidence="6">
    <location>
        <begin position="337"/>
        <end position="357"/>
    </location>
</feature>
<feature type="transmembrane region" description="Helical" evidence="6">
    <location>
        <begin position="123"/>
        <end position="142"/>
    </location>
</feature>
<accession>A0ABR3FN60</accession>
<evidence type="ECO:0000256" key="1">
    <source>
        <dbReference type="ARBA" id="ARBA00004141"/>
    </source>
</evidence>
<evidence type="ECO:0000259" key="7">
    <source>
        <dbReference type="PROSITE" id="PS50850"/>
    </source>
</evidence>
<dbReference type="InterPro" id="IPR036259">
    <property type="entry name" value="MFS_trans_sf"/>
</dbReference>
<keyword evidence="9" id="KW-1185">Reference proteome</keyword>
<dbReference type="PROSITE" id="PS00216">
    <property type="entry name" value="SUGAR_TRANSPORT_1"/>
    <property type="match status" value="1"/>
</dbReference>
<feature type="transmembrane region" description="Helical" evidence="6">
    <location>
        <begin position="35"/>
        <end position="55"/>
    </location>
</feature>
<feature type="transmembrane region" description="Helical" evidence="6">
    <location>
        <begin position="469"/>
        <end position="488"/>
    </location>
</feature>
<dbReference type="SUPFAM" id="SSF103473">
    <property type="entry name" value="MFS general substrate transporter"/>
    <property type="match status" value="1"/>
</dbReference>
<evidence type="ECO:0000313" key="8">
    <source>
        <dbReference type="EMBL" id="KAL0576861.1"/>
    </source>
</evidence>